<dbReference type="Proteomes" id="UP000583266">
    <property type="component" value="Unassembled WGS sequence"/>
</dbReference>
<evidence type="ECO:0000313" key="2">
    <source>
        <dbReference type="EMBL" id="NML39711.1"/>
    </source>
</evidence>
<organism evidence="2 3">
    <name type="scientific">Chitinophaga fulva</name>
    <dbReference type="NCBI Taxonomy" id="2728842"/>
    <lineage>
        <taxon>Bacteria</taxon>
        <taxon>Pseudomonadati</taxon>
        <taxon>Bacteroidota</taxon>
        <taxon>Chitinophagia</taxon>
        <taxon>Chitinophagales</taxon>
        <taxon>Chitinophagaceae</taxon>
        <taxon>Chitinophaga</taxon>
    </lineage>
</organism>
<sequence length="284" mass="31298">MSQPLKIVITSANCFTAGLLIPALKAKGYYTIGLIRNPQTIESDETITNWMNNDKAKRALQDADHIIHLSGEINSKKEAVYIQANKTSTQIVAEAASVGKARRLIFLSYPGADACSKNLYLRYKGEAEKILSAAGKEAVIFRCPIIIDSPDKPSRIDTLFISQNGKAIPVIGDGRQMMQPVYRGDVVKMIVSALEHGDPGIYELSGPERLSLTGFVQLVNQNPAVKIRYTAPWLAKLLANFIKGLSTTFVDILLNHADSEFTPATYKKFGIQPTSLTTLWSRRQ</sequence>
<dbReference type="EMBL" id="JABBGC010000002">
    <property type="protein sequence ID" value="NML39711.1"/>
    <property type="molecule type" value="Genomic_DNA"/>
</dbReference>
<dbReference type="Pfam" id="PF01370">
    <property type="entry name" value="Epimerase"/>
    <property type="match status" value="1"/>
</dbReference>
<name>A0A848GQ82_9BACT</name>
<dbReference type="PANTHER" id="PTHR12126">
    <property type="entry name" value="NADH-UBIQUINONE OXIDOREDUCTASE 39 KDA SUBUNIT-RELATED"/>
    <property type="match status" value="1"/>
</dbReference>
<gene>
    <name evidence="2" type="ORF">HHL17_21105</name>
</gene>
<dbReference type="SUPFAM" id="SSF51735">
    <property type="entry name" value="NAD(P)-binding Rossmann-fold domains"/>
    <property type="match status" value="1"/>
</dbReference>
<dbReference type="GO" id="GO:0044877">
    <property type="term" value="F:protein-containing complex binding"/>
    <property type="evidence" value="ECO:0007669"/>
    <property type="project" value="TreeGrafter"/>
</dbReference>
<dbReference type="InterPro" id="IPR036291">
    <property type="entry name" value="NAD(P)-bd_dom_sf"/>
</dbReference>
<keyword evidence="3" id="KW-1185">Reference proteome</keyword>
<feature type="domain" description="NAD-dependent epimerase/dehydratase" evidence="1">
    <location>
        <begin position="8"/>
        <end position="202"/>
    </location>
</feature>
<dbReference type="InterPro" id="IPR001509">
    <property type="entry name" value="Epimerase_deHydtase"/>
</dbReference>
<dbReference type="PANTHER" id="PTHR12126:SF11">
    <property type="entry name" value="NADH DEHYDROGENASE [UBIQUINONE] 1 ALPHA SUBCOMPLEX SUBUNIT 9, MITOCHONDRIAL"/>
    <property type="match status" value="1"/>
</dbReference>
<accession>A0A848GQ82</accession>
<protein>
    <submittedName>
        <fullName evidence="2">NAD-dependent epimerase/dehydratase family protein</fullName>
    </submittedName>
</protein>
<proteinExistence type="predicted"/>
<evidence type="ECO:0000313" key="3">
    <source>
        <dbReference type="Proteomes" id="UP000583266"/>
    </source>
</evidence>
<comment type="caution">
    <text evidence="2">The sequence shown here is derived from an EMBL/GenBank/DDBJ whole genome shotgun (WGS) entry which is preliminary data.</text>
</comment>
<dbReference type="Gene3D" id="3.40.50.720">
    <property type="entry name" value="NAD(P)-binding Rossmann-like Domain"/>
    <property type="match status" value="1"/>
</dbReference>
<dbReference type="RefSeq" id="WP_169226771.1">
    <property type="nucleotide sequence ID" value="NZ_JABBGC010000002.1"/>
</dbReference>
<reference evidence="2 3" key="1">
    <citation type="submission" date="2020-04" db="EMBL/GenBank/DDBJ databases">
        <title>Chitinophaga sp. G-6-1-13 sp. nov., isolated from soil.</title>
        <authorList>
            <person name="Dahal R.H."/>
            <person name="Chaudhary D.K."/>
        </authorList>
    </citation>
    <scope>NUCLEOTIDE SEQUENCE [LARGE SCALE GENOMIC DNA]</scope>
    <source>
        <strain evidence="2 3">G-6-1-13</strain>
    </source>
</reference>
<dbReference type="InterPro" id="IPR051207">
    <property type="entry name" value="ComplexI_NDUFA9_subunit"/>
</dbReference>
<dbReference type="AlphaFoldDB" id="A0A848GQ82"/>
<evidence type="ECO:0000259" key="1">
    <source>
        <dbReference type="Pfam" id="PF01370"/>
    </source>
</evidence>